<dbReference type="Gene3D" id="3.30.70.270">
    <property type="match status" value="1"/>
</dbReference>
<dbReference type="GO" id="GO:1902201">
    <property type="term" value="P:negative regulation of bacterial-type flagellum-dependent cell motility"/>
    <property type="evidence" value="ECO:0007669"/>
    <property type="project" value="TreeGrafter"/>
</dbReference>
<feature type="compositionally biased region" description="Basic and acidic residues" evidence="1">
    <location>
        <begin position="911"/>
        <end position="927"/>
    </location>
</feature>
<feature type="region of interest" description="Disordered" evidence="1">
    <location>
        <begin position="1380"/>
        <end position="1509"/>
    </location>
</feature>
<gene>
    <name evidence="3" type="ORF">HNR67_002357</name>
</gene>
<feature type="region of interest" description="Disordered" evidence="1">
    <location>
        <begin position="532"/>
        <end position="945"/>
    </location>
</feature>
<dbReference type="SUPFAM" id="SSF55073">
    <property type="entry name" value="Nucleotide cyclase"/>
    <property type="match status" value="1"/>
</dbReference>
<feature type="compositionally biased region" description="Pro residues" evidence="1">
    <location>
        <begin position="1396"/>
        <end position="1405"/>
    </location>
</feature>
<feature type="region of interest" description="Disordered" evidence="1">
    <location>
        <begin position="1565"/>
        <end position="1649"/>
    </location>
</feature>
<dbReference type="Proteomes" id="UP000533598">
    <property type="component" value="Unassembled WGS sequence"/>
</dbReference>
<dbReference type="CDD" id="cd01949">
    <property type="entry name" value="GGDEF"/>
    <property type="match status" value="1"/>
</dbReference>
<dbReference type="EMBL" id="JACHMH010000001">
    <property type="protein sequence ID" value="MBB4676239.1"/>
    <property type="molecule type" value="Genomic_DNA"/>
</dbReference>
<protein>
    <submittedName>
        <fullName evidence="3">Diguanylate cyclase (GGDEF)-like protein</fullName>
    </submittedName>
</protein>
<dbReference type="PROSITE" id="PS50887">
    <property type="entry name" value="GGDEF"/>
    <property type="match status" value="1"/>
</dbReference>
<comment type="caution">
    <text evidence="3">The sequence shown here is derived from an EMBL/GenBank/DDBJ whole genome shotgun (WGS) entry which is preliminary data.</text>
</comment>
<dbReference type="PANTHER" id="PTHR45138">
    <property type="entry name" value="REGULATORY COMPONENTS OF SENSORY TRANSDUCTION SYSTEM"/>
    <property type="match status" value="1"/>
</dbReference>
<dbReference type="InterPro" id="IPR011990">
    <property type="entry name" value="TPR-like_helical_dom_sf"/>
</dbReference>
<dbReference type="GO" id="GO:0005886">
    <property type="term" value="C:plasma membrane"/>
    <property type="evidence" value="ECO:0007669"/>
    <property type="project" value="TreeGrafter"/>
</dbReference>
<keyword evidence="4" id="KW-1185">Reference proteome</keyword>
<evidence type="ECO:0000259" key="2">
    <source>
        <dbReference type="PROSITE" id="PS50887"/>
    </source>
</evidence>
<dbReference type="NCBIfam" id="TIGR00254">
    <property type="entry name" value="GGDEF"/>
    <property type="match status" value="1"/>
</dbReference>
<dbReference type="InterPro" id="IPR050469">
    <property type="entry name" value="Diguanylate_Cyclase"/>
</dbReference>
<accession>A0A7W7FUW5</accession>
<feature type="region of interest" description="Disordered" evidence="1">
    <location>
        <begin position="1036"/>
        <end position="1146"/>
    </location>
</feature>
<name>A0A7W7FUW5_9PSEU</name>
<feature type="compositionally biased region" description="Basic and acidic residues" evidence="1">
    <location>
        <begin position="1123"/>
        <end position="1146"/>
    </location>
</feature>
<dbReference type="InterPro" id="IPR029787">
    <property type="entry name" value="Nucleotide_cyclase"/>
</dbReference>
<dbReference type="GO" id="GO:0052621">
    <property type="term" value="F:diguanylate cyclase activity"/>
    <property type="evidence" value="ECO:0007669"/>
    <property type="project" value="TreeGrafter"/>
</dbReference>
<dbReference type="GO" id="GO:0043709">
    <property type="term" value="P:cell adhesion involved in single-species biofilm formation"/>
    <property type="evidence" value="ECO:0007669"/>
    <property type="project" value="TreeGrafter"/>
</dbReference>
<feature type="compositionally biased region" description="Pro residues" evidence="1">
    <location>
        <begin position="1279"/>
        <end position="1290"/>
    </location>
</feature>
<proteinExistence type="predicted"/>
<feature type="compositionally biased region" description="Polar residues" evidence="1">
    <location>
        <begin position="664"/>
        <end position="683"/>
    </location>
</feature>
<feature type="compositionally biased region" description="Pro residues" evidence="1">
    <location>
        <begin position="567"/>
        <end position="590"/>
    </location>
</feature>
<dbReference type="PRINTS" id="PR01217">
    <property type="entry name" value="PRICHEXTENSN"/>
</dbReference>
<feature type="compositionally biased region" description="Pro residues" evidence="1">
    <location>
        <begin position="848"/>
        <end position="858"/>
    </location>
</feature>
<organism evidence="3 4">
    <name type="scientific">Crossiella cryophila</name>
    <dbReference type="NCBI Taxonomy" id="43355"/>
    <lineage>
        <taxon>Bacteria</taxon>
        <taxon>Bacillati</taxon>
        <taxon>Actinomycetota</taxon>
        <taxon>Actinomycetes</taxon>
        <taxon>Pseudonocardiales</taxon>
        <taxon>Pseudonocardiaceae</taxon>
        <taxon>Crossiella</taxon>
    </lineage>
</organism>
<dbReference type="InterPro" id="IPR000160">
    <property type="entry name" value="GGDEF_dom"/>
</dbReference>
<sequence>MAAFGAERAKNGKAGALVVSAWQLRWRAPELSRLLSERAAELAVADGDEHTRLRAETLTLFALNRLGQGVVVAERAVASLRAAEAMDETELAWRLRVELANAARVVGAPLTGFAVLRPVLEAGTAPRSLRAAAMVQLVDCLAHLGSVPELAEALAEADQLYGEDPDLEPDVVLVLRGLLHSVASAHHRRWGDLPAAVHAAQEGLALLDQLADPAADSGHARARLILQLVCALLDSNRPGEARSAAHDLLDQPVRAPVASSAGWIRLALATRHYLPSGQPDTAAELLGATADSAQRHGLEPLLAESLTALSHVHEMGGDYADALSCLRTAYAAERRRQRAVHRVRVALIEQIPVPQLQGETAAGLREQVTAMLRRGRVRRDTPRGAVPMLRRTAAEIDDLTGLLNQSGFRRRLDAVVNGGDPGHALALVLFDVGKLDDTAPHHVNEQLLRTVADRVRDTAPQQAAVARVGGEELAVLLPGATQDQAQRWAEQLRTEVAGLSPALPVTVNTGVAQHRPGTRADVLITEADRALARAKHATTPPRFRATDLPPPTESRPTRHTSTTNPNTPQPPTPTFTAHPPTPGFALPTPPTEFDTPRPPDFESPAPHPQSPTPNHHTAGAPDFELPSTPPNPRTTEPTDFTTPSTPPNRRAADPDEFAPPSTNPGPRTSETGEFTAPNATSGRSAADTGEFAPSSATSARRATETGEFVLPGATPSRRASETGEFAMPGAASARRATETGEFAIPSATPARRSAETGEFELPSAPPGRRAANTGEFAMPSATPPRRADETGEFPSPTAPPSRRATGTGEFEVPTPATSRHPAEAPDFAPSNATPSHRPADPAEFDTPSPAPGPRPPAAPTNTPRATGEFPAPATTGEFANPAQPLATPRPATGEFPPTPEQPPAEATGSHTRTEATGRRAAPEREARFAALPPSEPVEPAPLGQSEQPLFFEAPTAPQPIITDQTPRPAELDAASLTGLRPVVAEPVAPPADFASVRAATADYQAQPVVPVPVEEPVPAPEPEPVAVEPVPEPVVVEPPVSEEPAPAPEPRVRRRSSLAEALDFDWSQALRDTESDGGYEPALPPPPRPAEAPEARPFTHHAPEPGPVPHHAQEQAQVAHHAAGHEPVAHRAADHEPVAHHASDHERVAHHVPGHEPVAHHTLDHEPASHHAPDHVLEHEPVAHQTQEHRSVAHHAVDHEPSTHHALDQEPGARQDRSVGHHEPGHRPVAHYEPDARPEPPHELDHQPVVHHEFAQPEARHPDLAPRASVRPETAHPGPAQPEAPQPHPDLAPRDLDPTPQPPAWTDIQQTDAQHADIEHADFEHADIRPADTRHSNDHHANAHHTESQHADTHHTDQLERRSRGDAKLAELLAEALAAYETGRREDPETDYADPSPAPGDPEPPAAEHSHGFTVDGVPAPGYQPAVPEPAHPAEPGYSPDPTGYPAYTANSAHPVESGYGHDPVPPPEPGYGQDSPHSAESAYDRDPAPPAESGYGAPAGAADFSYDPAVPAHPVAAAEPVYPPVVVVEPMNPADLLRTEVSFHRAEPRSAEVSGFHLPLQPAAAEEDDGPFTGRCGPQITGEPDPFAVPEPDPFGYARAMDATANASMLPDPPRYPEVEDPTEPQPRVVDVPREQAWTPPDRDPSFG</sequence>
<feature type="compositionally biased region" description="Low complexity" evidence="1">
    <location>
        <begin position="633"/>
        <end position="643"/>
    </location>
</feature>
<reference evidence="3 4" key="1">
    <citation type="submission" date="2020-08" db="EMBL/GenBank/DDBJ databases">
        <title>Sequencing the genomes of 1000 actinobacteria strains.</title>
        <authorList>
            <person name="Klenk H.-P."/>
        </authorList>
    </citation>
    <scope>NUCLEOTIDE SEQUENCE [LARGE SCALE GENOMIC DNA]</scope>
    <source>
        <strain evidence="3 4">DSM 44230</strain>
    </source>
</reference>
<feature type="region of interest" description="Disordered" evidence="1">
    <location>
        <begin position="1331"/>
        <end position="1363"/>
    </location>
</feature>
<evidence type="ECO:0000313" key="3">
    <source>
        <dbReference type="EMBL" id="MBB4676239.1"/>
    </source>
</evidence>
<feature type="compositionally biased region" description="Basic and acidic residues" evidence="1">
    <location>
        <begin position="1184"/>
        <end position="1264"/>
    </location>
</feature>
<dbReference type="Gene3D" id="1.25.40.10">
    <property type="entry name" value="Tetratricopeptide repeat domain"/>
    <property type="match status" value="1"/>
</dbReference>
<feature type="region of interest" description="Disordered" evidence="1">
    <location>
        <begin position="1184"/>
        <end position="1314"/>
    </location>
</feature>
<evidence type="ECO:0000256" key="1">
    <source>
        <dbReference type="SAM" id="MobiDB-lite"/>
    </source>
</evidence>
<dbReference type="Pfam" id="PF00990">
    <property type="entry name" value="GGDEF"/>
    <property type="match status" value="1"/>
</dbReference>
<feature type="domain" description="GGDEF" evidence="2">
    <location>
        <begin position="423"/>
        <end position="548"/>
    </location>
</feature>
<evidence type="ECO:0000313" key="4">
    <source>
        <dbReference type="Proteomes" id="UP000533598"/>
    </source>
</evidence>
<dbReference type="SMART" id="SM00267">
    <property type="entry name" value="GGDEF"/>
    <property type="match status" value="1"/>
</dbReference>
<dbReference type="InterPro" id="IPR043128">
    <property type="entry name" value="Rev_trsase/Diguanyl_cyclase"/>
</dbReference>
<dbReference type="PANTHER" id="PTHR45138:SF9">
    <property type="entry name" value="DIGUANYLATE CYCLASE DGCM-RELATED"/>
    <property type="match status" value="1"/>
</dbReference>
<dbReference type="RefSeq" id="WP_185002090.1">
    <property type="nucleotide sequence ID" value="NZ_JACHMH010000001.1"/>
</dbReference>